<protein>
    <submittedName>
        <fullName evidence="1">Uncharacterized protein</fullName>
    </submittedName>
</protein>
<name>A0A1B7MKB0_9AGAM</name>
<evidence type="ECO:0000313" key="1">
    <source>
        <dbReference type="EMBL" id="OAX33034.1"/>
    </source>
</evidence>
<keyword evidence="2" id="KW-1185">Reference proteome</keyword>
<dbReference type="Proteomes" id="UP000092154">
    <property type="component" value="Unassembled WGS sequence"/>
</dbReference>
<organism evidence="1 2">
    <name type="scientific">Rhizopogon vinicolor AM-OR11-026</name>
    <dbReference type="NCBI Taxonomy" id="1314800"/>
    <lineage>
        <taxon>Eukaryota</taxon>
        <taxon>Fungi</taxon>
        <taxon>Dikarya</taxon>
        <taxon>Basidiomycota</taxon>
        <taxon>Agaricomycotina</taxon>
        <taxon>Agaricomycetes</taxon>
        <taxon>Agaricomycetidae</taxon>
        <taxon>Boletales</taxon>
        <taxon>Suillineae</taxon>
        <taxon>Rhizopogonaceae</taxon>
        <taxon>Rhizopogon</taxon>
    </lineage>
</organism>
<sequence length="127" mass="14760">MKMLDFRGCANNEQRNGIGREPFANAQRFSTRRYNYICVNNSYLIVECRKISHAKCEGLQQRPKYSDRRDANSSAQLAASRLLETFQERGEQAQVVNELHNAIAVRHTHKFLVTQYCREGTENKHII</sequence>
<evidence type="ECO:0000313" key="2">
    <source>
        <dbReference type="Proteomes" id="UP000092154"/>
    </source>
</evidence>
<gene>
    <name evidence="1" type="ORF">K503DRAFT_560108</name>
</gene>
<reference evidence="1 2" key="1">
    <citation type="submission" date="2016-06" db="EMBL/GenBank/DDBJ databases">
        <title>Comparative genomics of the ectomycorrhizal sister species Rhizopogon vinicolor and Rhizopogon vesiculosus (Basidiomycota: Boletales) reveals a divergence of the mating type B locus.</title>
        <authorList>
            <consortium name="DOE Joint Genome Institute"/>
            <person name="Mujic A.B."/>
            <person name="Kuo A."/>
            <person name="Tritt A."/>
            <person name="Lipzen A."/>
            <person name="Chen C."/>
            <person name="Johnson J."/>
            <person name="Sharma A."/>
            <person name="Barry K."/>
            <person name="Grigoriev I.V."/>
            <person name="Spatafora J.W."/>
        </authorList>
    </citation>
    <scope>NUCLEOTIDE SEQUENCE [LARGE SCALE GENOMIC DNA]</scope>
    <source>
        <strain evidence="1 2">AM-OR11-026</strain>
    </source>
</reference>
<accession>A0A1B7MKB0</accession>
<dbReference type="AlphaFoldDB" id="A0A1B7MKB0"/>
<dbReference type="InParanoid" id="A0A1B7MKB0"/>
<dbReference type="EMBL" id="KV448853">
    <property type="protein sequence ID" value="OAX33034.1"/>
    <property type="molecule type" value="Genomic_DNA"/>
</dbReference>
<proteinExistence type="predicted"/>